<gene>
    <name evidence="1" type="ORF">AZE42_06058</name>
</gene>
<sequence>MCTSPKKDPKQQNTLRYVNLDEWDDSIYGERFQESEPDAFDEPWPYRFQHGDCVWVRCTGYDWCLGKVSGQPKVGQTMMGDGLFWPVTFDGNKRKYSAPLNGELKPDTPHTKRLLEEAGIL</sequence>
<dbReference type="Proteomes" id="UP000183567">
    <property type="component" value="Unassembled WGS sequence"/>
</dbReference>
<comment type="caution">
    <text evidence="1">The sequence shown here is derived from an EMBL/GenBank/DDBJ whole genome shotgun (WGS) entry which is preliminary data.</text>
</comment>
<dbReference type="AlphaFoldDB" id="A0A1J8PMC1"/>
<keyword evidence="2" id="KW-1185">Reference proteome</keyword>
<evidence type="ECO:0000313" key="2">
    <source>
        <dbReference type="Proteomes" id="UP000183567"/>
    </source>
</evidence>
<name>A0A1J8PMC1_9AGAM</name>
<protein>
    <submittedName>
        <fullName evidence="1">Uncharacterized protein</fullName>
    </submittedName>
</protein>
<organism evidence="1 2">
    <name type="scientific">Rhizopogon vesiculosus</name>
    <dbReference type="NCBI Taxonomy" id="180088"/>
    <lineage>
        <taxon>Eukaryota</taxon>
        <taxon>Fungi</taxon>
        <taxon>Dikarya</taxon>
        <taxon>Basidiomycota</taxon>
        <taxon>Agaricomycotina</taxon>
        <taxon>Agaricomycetes</taxon>
        <taxon>Agaricomycetidae</taxon>
        <taxon>Boletales</taxon>
        <taxon>Suillineae</taxon>
        <taxon>Rhizopogonaceae</taxon>
        <taxon>Rhizopogon</taxon>
    </lineage>
</organism>
<reference evidence="1 2" key="1">
    <citation type="submission" date="2016-03" db="EMBL/GenBank/DDBJ databases">
        <title>Comparative genomics of the ectomycorrhizal sister species Rhizopogon vinicolor and Rhizopogon vesiculosus (Basidiomycota: Boletales) reveals a divergence of the mating type B locus.</title>
        <authorList>
            <person name="Mujic A.B."/>
            <person name="Kuo A."/>
            <person name="Tritt A."/>
            <person name="Lipzen A."/>
            <person name="Chen C."/>
            <person name="Johnson J."/>
            <person name="Sharma A."/>
            <person name="Barry K."/>
            <person name="Grigoriev I.V."/>
            <person name="Spatafora J.W."/>
        </authorList>
    </citation>
    <scope>NUCLEOTIDE SEQUENCE [LARGE SCALE GENOMIC DNA]</scope>
    <source>
        <strain evidence="1 2">AM-OR11-056</strain>
    </source>
</reference>
<dbReference type="EMBL" id="LVVM01005636">
    <property type="protein sequence ID" value="OJA10061.1"/>
    <property type="molecule type" value="Genomic_DNA"/>
</dbReference>
<dbReference type="OrthoDB" id="3205170at2759"/>
<proteinExistence type="predicted"/>
<accession>A0A1J8PMC1</accession>
<evidence type="ECO:0000313" key="1">
    <source>
        <dbReference type="EMBL" id="OJA10061.1"/>
    </source>
</evidence>